<keyword evidence="1" id="KW-0812">Transmembrane</keyword>
<dbReference type="InterPro" id="IPR050491">
    <property type="entry name" value="AmpC-like"/>
</dbReference>
<evidence type="ECO:0000313" key="4">
    <source>
        <dbReference type="Proteomes" id="UP001255246"/>
    </source>
</evidence>
<organism evidence="3 4">
    <name type="scientific">Croceitalea rosinachiae</name>
    <dbReference type="NCBI Taxonomy" id="3075596"/>
    <lineage>
        <taxon>Bacteria</taxon>
        <taxon>Pseudomonadati</taxon>
        <taxon>Bacteroidota</taxon>
        <taxon>Flavobacteriia</taxon>
        <taxon>Flavobacteriales</taxon>
        <taxon>Flavobacteriaceae</taxon>
        <taxon>Croceitalea</taxon>
    </lineage>
</organism>
<comment type="caution">
    <text evidence="3">The sequence shown here is derived from an EMBL/GenBank/DDBJ whole genome shotgun (WGS) entry which is preliminary data.</text>
</comment>
<keyword evidence="1" id="KW-0472">Membrane</keyword>
<feature type="transmembrane region" description="Helical" evidence="1">
    <location>
        <begin position="393"/>
        <end position="414"/>
    </location>
</feature>
<dbReference type="EC" id="3.1.1.103" evidence="3"/>
<dbReference type="EMBL" id="JAVRHR010000002">
    <property type="protein sequence ID" value="MDT0607036.1"/>
    <property type="molecule type" value="Genomic_DNA"/>
</dbReference>
<dbReference type="SUPFAM" id="SSF56601">
    <property type="entry name" value="beta-lactamase/transpeptidase-like"/>
    <property type="match status" value="1"/>
</dbReference>
<gene>
    <name evidence="3" type="ORF">RM706_08350</name>
</gene>
<keyword evidence="1" id="KW-1133">Transmembrane helix</keyword>
<sequence length="421" mass="47301">MKRFFKYFALAIVSMAIYTVVVFLGTDKGWWYTPFTQKKAPIQFVASVQEELQKEFVGNMAITVFENGKLAEESFYSNGKEVDRNTVFQVASLSKFVSAIGVMRLVQEGNLDLDAPAVQYLTRWQLPESDFDNNEVTIRRLLSHTAGLTDGLGYAGFKNPDNIQSLEASLTNAKDADPGHDGVLKVGIAPGNEWRYSGGGFTLLQLIVEEVSGQTFDAFMKAEVFEPLQMKSSFYQWDERFRESLSEFYESDGSKAQHRYYTAQAASALYTTLADIEKLFFFLDKDNGSQEPLTPEFKRMMRLVEAETLGAPIYGLGTFLFTELEEGEFIIGHDGKNNPPINTAFRYNPVANSGIIILTTGSPDFATRIASDWVFVQTGKIDALLFVMQQERMIRTMIIGLGIILILLIAIGLIRRVKNNR</sequence>
<evidence type="ECO:0000259" key="2">
    <source>
        <dbReference type="Pfam" id="PF00144"/>
    </source>
</evidence>
<dbReference type="InterPro" id="IPR012338">
    <property type="entry name" value="Beta-lactam/transpept-like"/>
</dbReference>
<feature type="domain" description="Beta-lactamase-related" evidence="2">
    <location>
        <begin position="55"/>
        <end position="364"/>
    </location>
</feature>
<name>A0ABU3ADR4_9FLAO</name>
<dbReference type="PANTHER" id="PTHR46825:SF12">
    <property type="entry name" value="PENICILLIN-BINDING PROTEIN 4"/>
    <property type="match status" value="1"/>
</dbReference>
<dbReference type="Proteomes" id="UP001255246">
    <property type="component" value="Unassembled WGS sequence"/>
</dbReference>
<evidence type="ECO:0000256" key="1">
    <source>
        <dbReference type="SAM" id="Phobius"/>
    </source>
</evidence>
<accession>A0ABU3ADR4</accession>
<proteinExistence type="predicted"/>
<feature type="transmembrane region" description="Helical" evidence="1">
    <location>
        <begin position="7"/>
        <end position="26"/>
    </location>
</feature>
<protein>
    <submittedName>
        <fullName evidence="3">Serine hydrolase domain-containing protein</fullName>
        <ecNumber evidence="3">3.1.1.103</ecNumber>
    </submittedName>
</protein>
<keyword evidence="4" id="KW-1185">Reference proteome</keyword>
<dbReference type="RefSeq" id="WP_311350599.1">
    <property type="nucleotide sequence ID" value="NZ_JAVRHR010000002.1"/>
</dbReference>
<dbReference type="InterPro" id="IPR001466">
    <property type="entry name" value="Beta-lactam-related"/>
</dbReference>
<dbReference type="Gene3D" id="3.40.710.10">
    <property type="entry name" value="DD-peptidase/beta-lactamase superfamily"/>
    <property type="match status" value="1"/>
</dbReference>
<dbReference type="GO" id="GO:0016787">
    <property type="term" value="F:hydrolase activity"/>
    <property type="evidence" value="ECO:0007669"/>
    <property type="project" value="UniProtKB-KW"/>
</dbReference>
<dbReference type="PANTHER" id="PTHR46825">
    <property type="entry name" value="D-ALANYL-D-ALANINE-CARBOXYPEPTIDASE/ENDOPEPTIDASE AMPH"/>
    <property type="match status" value="1"/>
</dbReference>
<dbReference type="Pfam" id="PF00144">
    <property type="entry name" value="Beta-lactamase"/>
    <property type="match status" value="1"/>
</dbReference>
<evidence type="ECO:0000313" key="3">
    <source>
        <dbReference type="EMBL" id="MDT0607036.1"/>
    </source>
</evidence>
<keyword evidence="3" id="KW-0378">Hydrolase</keyword>
<reference evidence="3 4" key="1">
    <citation type="submission" date="2023-09" db="EMBL/GenBank/DDBJ databases">
        <authorList>
            <person name="Rey-Velasco X."/>
        </authorList>
    </citation>
    <scope>NUCLEOTIDE SEQUENCE [LARGE SCALE GENOMIC DNA]</scope>
    <source>
        <strain evidence="3 4">F388</strain>
    </source>
</reference>